<evidence type="ECO:0000313" key="2">
    <source>
        <dbReference type="EMBL" id="CAK7357606.1"/>
    </source>
</evidence>
<feature type="region of interest" description="Disordered" evidence="1">
    <location>
        <begin position="50"/>
        <end position="73"/>
    </location>
</feature>
<feature type="non-terminal residue" evidence="2">
    <location>
        <position position="1"/>
    </location>
</feature>
<evidence type="ECO:0000313" key="3">
    <source>
        <dbReference type="Proteomes" id="UP001314170"/>
    </source>
</evidence>
<reference evidence="2 3" key="1">
    <citation type="submission" date="2024-01" db="EMBL/GenBank/DDBJ databases">
        <authorList>
            <person name="Waweru B."/>
        </authorList>
    </citation>
    <scope>NUCLEOTIDE SEQUENCE [LARGE SCALE GENOMIC DNA]</scope>
</reference>
<protein>
    <submittedName>
        <fullName evidence="2">Uncharacterized protein</fullName>
    </submittedName>
</protein>
<evidence type="ECO:0000256" key="1">
    <source>
        <dbReference type="SAM" id="MobiDB-lite"/>
    </source>
</evidence>
<feature type="compositionally biased region" description="Basic and acidic residues" evidence="1">
    <location>
        <begin position="50"/>
        <end position="59"/>
    </location>
</feature>
<sequence length="73" mass="8550">KIIYDDSLELYFIQGEDNDGDDPIRVEQVARPEATEFMIRKKKFEEIDRGKEKRLKPSIEDPPSLELKTLPNT</sequence>
<comment type="caution">
    <text evidence="2">The sequence shown here is derived from an EMBL/GenBank/DDBJ whole genome shotgun (WGS) entry which is preliminary data.</text>
</comment>
<proteinExistence type="predicted"/>
<name>A0AAV1SVW5_9ROSI</name>
<dbReference type="AlphaFoldDB" id="A0AAV1SVW5"/>
<accession>A0AAV1SVW5</accession>
<gene>
    <name evidence="2" type="ORF">DCAF_LOCUS27896</name>
</gene>
<keyword evidence="3" id="KW-1185">Reference proteome</keyword>
<organism evidence="2 3">
    <name type="scientific">Dovyalis caffra</name>
    <dbReference type="NCBI Taxonomy" id="77055"/>
    <lineage>
        <taxon>Eukaryota</taxon>
        <taxon>Viridiplantae</taxon>
        <taxon>Streptophyta</taxon>
        <taxon>Embryophyta</taxon>
        <taxon>Tracheophyta</taxon>
        <taxon>Spermatophyta</taxon>
        <taxon>Magnoliopsida</taxon>
        <taxon>eudicotyledons</taxon>
        <taxon>Gunneridae</taxon>
        <taxon>Pentapetalae</taxon>
        <taxon>rosids</taxon>
        <taxon>fabids</taxon>
        <taxon>Malpighiales</taxon>
        <taxon>Salicaceae</taxon>
        <taxon>Flacourtieae</taxon>
        <taxon>Dovyalis</taxon>
    </lineage>
</organism>
<dbReference type="Proteomes" id="UP001314170">
    <property type="component" value="Unassembled WGS sequence"/>
</dbReference>
<dbReference type="EMBL" id="CAWUPB010001200">
    <property type="protein sequence ID" value="CAK7357606.1"/>
    <property type="molecule type" value="Genomic_DNA"/>
</dbReference>